<evidence type="ECO:0000313" key="3">
    <source>
        <dbReference type="Proteomes" id="UP001597011"/>
    </source>
</evidence>
<comment type="caution">
    <text evidence="2">The sequence shown here is derived from an EMBL/GenBank/DDBJ whole genome shotgun (WGS) entry which is preliminary data.</text>
</comment>
<dbReference type="Proteomes" id="UP001597011">
    <property type="component" value="Unassembled WGS sequence"/>
</dbReference>
<sequence length="354" mass="41979">MNLPFSDTLSINKLASSFANTSATYKFYWLISIIELVEKGQSTIDKRAIFSRMISNSWYTVNYFHVSFGKQDLIQNAVESILKYENLSIDIKKEKLITILENSNKFDTQKTLKHFNLNVPHWFLSPWFPKLKDENNYNYKKRIYNSSQNFENECFYGLYDEHVIINPIWINYIKTNAKILKDFCFWNLALFLQTRNPNVPDIPNKLIKPVTRNGLTKQTNQYWKLVFKELGSIQCIFTETKLYFDAKNYALDHFVPHAFVSHDLIWNLLPIEKKFNASKSNKLPLFDKYFDKFYDLQKVAFEINKQHNSKSRYMDEYLSIFPNIDSFEKENFSNTIQPLITIASNNGFLFMKNE</sequence>
<dbReference type="EMBL" id="JBHTIB010000002">
    <property type="protein sequence ID" value="MFD0834874.1"/>
    <property type="molecule type" value="Genomic_DNA"/>
</dbReference>
<organism evidence="2 3">
    <name type="scientific">Mariniflexile aquimaris</name>
    <dbReference type="NCBI Taxonomy" id="881009"/>
    <lineage>
        <taxon>Bacteria</taxon>
        <taxon>Pseudomonadati</taxon>
        <taxon>Bacteroidota</taxon>
        <taxon>Flavobacteriia</taxon>
        <taxon>Flavobacteriales</taxon>
        <taxon>Flavobacteriaceae</taxon>
        <taxon>Mariniflexile</taxon>
    </lineage>
</organism>
<proteinExistence type="predicted"/>
<name>A0ABW3BP46_9FLAO</name>
<reference evidence="3" key="1">
    <citation type="journal article" date="2019" name="Int. J. Syst. Evol. Microbiol.">
        <title>The Global Catalogue of Microorganisms (GCM) 10K type strain sequencing project: providing services to taxonomists for standard genome sequencing and annotation.</title>
        <authorList>
            <consortium name="The Broad Institute Genomics Platform"/>
            <consortium name="The Broad Institute Genome Sequencing Center for Infectious Disease"/>
            <person name="Wu L."/>
            <person name="Ma J."/>
        </authorList>
    </citation>
    <scope>NUCLEOTIDE SEQUENCE [LARGE SCALE GENOMIC DNA]</scope>
    <source>
        <strain evidence="3">CCUG 60529</strain>
    </source>
</reference>
<dbReference type="RefSeq" id="WP_379939489.1">
    <property type="nucleotide sequence ID" value="NZ_JBHTIB010000002.1"/>
</dbReference>
<dbReference type="Pfam" id="PF13395">
    <property type="entry name" value="HNH_4"/>
    <property type="match status" value="1"/>
</dbReference>
<evidence type="ECO:0000313" key="2">
    <source>
        <dbReference type="EMBL" id="MFD0834874.1"/>
    </source>
</evidence>
<keyword evidence="2" id="KW-0255">Endonuclease</keyword>
<keyword evidence="3" id="KW-1185">Reference proteome</keyword>
<dbReference type="Gene3D" id="1.10.30.50">
    <property type="match status" value="1"/>
</dbReference>
<protein>
    <submittedName>
        <fullName evidence="2">HNH endonuclease domain-containing protein</fullName>
    </submittedName>
</protein>
<keyword evidence="2" id="KW-0378">Hydrolase</keyword>
<keyword evidence="2" id="KW-0540">Nuclease</keyword>
<feature type="domain" description="HNH nuclease" evidence="1">
    <location>
        <begin position="235"/>
        <end position="284"/>
    </location>
</feature>
<accession>A0ABW3BP46</accession>
<dbReference type="InterPro" id="IPR003615">
    <property type="entry name" value="HNH_nuc"/>
</dbReference>
<dbReference type="GO" id="GO:0004519">
    <property type="term" value="F:endonuclease activity"/>
    <property type="evidence" value="ECO:0007669"/>
    <property type="project" value="UniProtKB-KW"/>
</dbReference>
<evidence type="ECO:0000259" key="1">
    <source>
        <dbReference type="Pfam" id="PF13395"/>
    </source>
</evidence>
<gene>
    <name evidence="2" type="ORF">ACFQ0I_03795</name>
</gene>